<reference evidence="1" key="2">
    <citation type="journal article" date="2015" name="Data Brief">
        <title>Shoot transcriptome of the giant reed, Arundo donax.</title>
        <authorList>
            <person name="Barrero R.A."/>
            <person name="Guerrero F.D."/>
            <person name="Moolhuijzen P."/>
            <person name="Goolsby J.A."/>
            <person name="Tidwell J."/>
            <person name="Bellgard S.E."/>
            <person name="Bellgard M.I."/>
        </authorList>
    </citation>
    <scope>NUCLEOTIDE SEQUENCE</scope>
    <source>
        <tissue evidence="1">Shoot tissue taken approximately 20 cm above the soil surface</tissue>
    </source>
</reference>
<organism evidence="1">
    <name type="scientific">Arundo donax</name>
    <name type="common">Giant reed</name>
    <name type="synonym">Donax arundinaceus</name>
    <dbReference type="NCBI Taxonomy" id="35708"/>
    <lineage>
        <taxon>Eukaryota</taxon>
        <taxon>Viridiplantae</taxon>
        <taxon>Streptophyta</taxon>
        <taxon>Embryophyta</taxon>
        <taxon>Tracheophyta</taxon>
        <taxon>Spermatophyta</taxon>
        <taxon>Magnoliopsida</taxon>
        <taxon>Liliopsida</taxon>
        <taxon>Poales</taxon>
        <taxon>Poaceae</taxon>
        <taxon>PACMAD clade</taxon>
        <taxon>Arundinoideae</taxon>
        <taxon>Arundineae</taxon>
        <taxon>Arundo</taxon>
    </lineage>
</organism>
<sequence>MPTKFSLRNADAEDTKLFWYIAKFSKCLVQERVCSVIFSGATSLYHCSSWTMFGKADKKRIGNN</sequence>
<reference evidence="1" key="1">
    <citation type="submission" date="2014-09" db="EMBL/GenBank/DDBJ databases">
        <authorList>
            <person name="Magalhaes I.L.F."/>
            <person name="Oliveira U."/>
            <person name="Santos F.R."/>
            <person name="Vidigal T.H.D.A."/>
            <person name="Brescovit A.D."/>
            <person name="Santos A.J."/>
        </authorList>
    </citation>
    <scope>NUCLEOTIDE SEQUENCE</scope>
    <source>
        <tissue evidence="1">Shoot tissue taken approximately 20 cm above the soil surface</tissue>
    </source>
</reference>
<name>A0A0A9EXD5_ARUDO</name>
<dbReference type="AlphaFoldDB" id="A0A0A9EXD5"/>
<evidence type="ECO:0000313" key="1">
    <source>
        <dbReference type="EMBL" id="JAE04757.1"/>
    </source>
</evidence>
<proteinExistence type="predicted"/>
<protein>
    <submittedName>
        <fullName evidence="1">Uncharacterized protein</fullName>
    </submittedName>
</protein>
<dbReference type="EMBL" id="GBRH01193139">
    <property type="protein sequence ID" value="JAE04757.1"/>
    <property type="molecule type" value="Transcribed_RNA"/>
</dbReference>
<accession>A0A0A9EXD5</accession>